<evidence type="ECO:0000256" key="2">
    <source>
        <dbReference type="ARBA" id="ARBA00022722"/>
    </source>
</evidence>
<dbReference type="InterPro" id="IPR007346">
    <property type="entry name" value="Endonuclease-I"/>
</dbReference>
<dbReference type="Pfam" id="PF02018">
    <property type="entry name" value="CBM_4_9"/>
    <property type="match status" value="1"/>
</dbReference>
<accession>A0A486XKT8</accession>
<dbReference type="GO" id="GO:0016798">
    <property type="term" value="F:hydrolase activity, acting on glycosyl bonds"/>
    <property type="evidence" value="ECO:0007669"/>
    <property type="project" value="InterPro"/>
</dbReference>
<feature type="chain" id="PRO_5019850925" evidence="4">
    <location>
        <begin position="21"/>
        <end position="540"/>
    </location>
</feature>
<evidence type="ECO:0000256" key="3">
    <source>
        <dbReference type="ARBA" id="ARBA00022801"/>
    </source>
</evidence>
<keyword evidence="4" id="KW-0732">Signal</keyword>
<dbReference type="AlphaFoldDB" id="A0A486XKT8"/>
<evidence type="ECO:0000259" key="5">
    <source>
        <dbReference type="Pfam" id="PF02018"/>
    </source>
</evidence>
<dbReference type="Pfam" id="PF04231">
    <property type="entry name" value="Endonuclease_1"/>
    <property type="match status" value="1"/>
</dbReference>
<dbReference type="GO" id="GO:0004519">
    <property type="term" value="F:endonuclease activity"/>
    <property type="evidence" value="ECO:0007669"/>
    <property type="project" value="UniProtKB-KW"/>
</dbReference>
<dbReference type="InterPro" id="IPR044925">
    <property type="entry name" value="His-Me_finger_sf"/>
</dbReference>
<evidence type="ECO:0000313" key="6">
    <source>
        <dbReference type="EMBL" id="VHO02321.1"/>
    </source>
</evidence>
<dbReference type="Gene3D" id="2.60.120.260">
    <property type="entry name" value="Galactose-binding domain-like"/>
    <property type="match status" value="1"/>
</dbReference>
<dbReference type="PANTHER" id="PTHR33607">
    <property type="entry name" value="ENDONUCLEASE-1"/>
    <property type="match status" value="1"/>
</dbReference>
<gene>
    <name evidence="6" type="ORF">BAL341_736</name>
</gene>
<evidence type="ECO:0000256" key="4">
    <source>
        <dbReference type="SAM" id="SignalP"/>
    </source>
</evidence>
<name>A0A486XKT8_9GAMM</name>
<dbReference type="SUPFAM" id="SSF54060">
    <property type="entry name" value="His-Me finger endonucleases"/>
    <property type="match status" value="1"/>
</dbReference>
<dbReference type="InterPro" id="IPR008979">
    <property type="entry name" value="Galactose-bd-like_sf"/>
</dbReference>
<feature type="signal peptide" evidence="4">
    <location>
        <begin position="1"/>
        <end position="20"/>
    </location>
</feature>
<dbReference type="EMBL" id="CAAJGR010000066">
    <property type="protein sequence ID" value="VHO02321.1"/>
    <property type="molecule type" value="Genomic_DNA"/>
</dbReference>
<evidence type="ECO:0000256" key="1">
    <source>
        <dbReference type="ARBA" id="ARBA00006429"/>
    </source>
</evidence>
<dbReference type="InterPro" id="IPR003305">
    <property type="entry name" value="CenC_carb-bd"/>
</dbReference>
<keyword evidence="2" id="KW-0540">Nuclease</keyword>
<comment type="similarity">
    <text evidence="1">Belongs to the EndA/NucM nuclease family.</text>
</comment>
<protein>
    <submittedName>
        <fullName evidence="6">Endonuclease I</fullName>
    </submittedName>
</protein>
<keyword evidence="6" id="KW-0255">Endonuclease</keyword>
<keyword evidence="3" id="KW-0378">Hydrolase</keyword>
<dbReference type="PANTHER" id="PTHR33607:SF2">
    <property type="entry name" value="ENDONUCLEASE-1"/>
    <property type="match status" value="1"/>
</dbReference>
<feature type="domain" description="CBM-cenC" evidence="5">
    <location>
        <begin position="20"/>
        <end position="133"/>
    </location>
</feature>
<organism evidence="6">
    <name type="scientific">Rheinheimera sp. BAL341</name>
    <dbReference type="NCBI Taxonomy" id="1708203"/>
    <lineage>
        <taxon>Bacteria</taxon>
        <taxon>Pseudomonadati</taxon>
        <taxon>Pseudomonadota</taxon>
        <taxon>Gammaproteobacteria</taxon>
        <taxon>Chromatiales</taxon>
        <taxon>Chromatiaceae</taxon>
        <taxon>Rheinheimera</taxon>
    </lineage>
</organism>
<sequence length="540" mass="58847">MNKNPVSLCLLAGLCFSAQATVLNGGFEQWNANQPQDWSLIDSGISLSPSSAIKLAGTKAATISVNTSDQAKTDLRQSVNVSAGQTYNFSTAVYHTEGNVRARLYVNGYQGYSNEQLTGQWQTLSYSYTAASNGTIEVGLRFYDVSGFDGSEIVYVDDFQPTTTPVEPPPAGCAATTATFSLTTDSYASETSWQLTDSNNQQPYASGSLSNNSSYTEQWCLTDGDYSFRIDDSYGDGICCSYGNGSYSLSINGVEVFSGGNFSYQQTHSFTVGSSSGGGGGSADLDAYYAEAAGLNGYTLKTALHNIIKSHTAKGYSALWTFYTVNELDNYYEQDGSILDIYSENPAANDPYVYAATVNQCGTYNSEADCYNREHSFPRSWFGGAVEPMNSDVHHIFATDGFVNSKRSSYPYGKVGSASYTSANGSKLGTALSSSGYNGIVFEPIDEFKGDIARAYFYMATRYQDQLTAWQTNSTEANAALNGSSTQVFESWLLQLLKQWHQLDPVSQKERDRNDAAYQYQGNRNPFVDYPQFVTAIWGN</sequence>
<proteinExistence type="inferred from homology"/>
<reference evidence="6" key="1">
    <citation type="submission" date="2019-04" db="EMBL/GenBank/DDBJ databases">
        <authorList>
            <person name="Brambilla D."/>
        </authorList>
    </citation>
    <scope>NUCLEOTIDE SEQUENCE</scope>
    <source>
        <strain evidence="6">BAL1</strain>
    </source>
</reference>
<dbReference type="SUPFAM" id="SSF49785">
    <property type="entry name" value="Galactose-binding domain-like"/>
    <property type="match status" value="1"/>
</dbReference>